<comment type="catalytic activity">
    <reaction evidence="10">
        <text>N-terminal L-alanyl-L-prolyl-L-lysyl-[protein] + 3 S-adenosyl-L-methionine = N-terminal N,N,N-trimethyl-L-alanyl-L-prolyl-L-lysyl-[protein] + 3 S-adenosyl-L-homocysteine + 3 H(+)</text>
        <dbReference type="Rhea" id="RHEA:54712"/>
        <dbReference type="Rhea" id="RHEA-COMP:13785"/>
        <dbReference type="Rhea" id="RHEA-COMP:13971"/>
        <dbReference type="ChEBI" id="CHEBI:15378"/>
        <dbReference type="ChEBI" id="CHEBI:57856"/>
        <dbReference type="ChEBI" id="CHEBI:59789"/>
        <dbReference type="ChEBI" id="CHEBI:138057"/>
        <dbReference type="ChEBI" id="CHEBI:138315"/>
        <dbReference type="EC" id="2.1.1.244"/>
    </reaction>
</comment>
<dbReference type="CDD" id="cd02440">
    <property type="entry name" value="AdoMet_MTases"/>
    <property type="match status" value="1"/>
</dbReference>
<dbReference type="EC" id="2.1.1.244" evidence="5"/>
<evidence type="ECO:0000256" key="4">
    <source>
        <dbReference type="ARBA" id="ARBA00022691"/>
    </source>
</evidence>
<proteinExistence type="inferred from homology"/>
<evidence type="ECO:0000259" key="11">
    <source>
        <dbReference type="Pfam" id="PF00685"/>
    </source>
</evidence>
<evidence type="ECO:0000256" key="6">
    <source>
        <dbReference type="ARBA" id="ARBA00039449"/>
    </source>
</evidence>
<accession>A0A7R8CF60</accession>
<dbReference type="Proteomes" id="UP000675881">
    <property type="component" value="Chromosome 11"/>
</dbReference>
<dbReference type="GO" id="GO:0005737">
    <property type="term" value="C:cytoplasm"/>
    <property type="evidence" value="ECO:0007669"/>
    <property type="project" value="TreeGrafter"/>
</dbReference>
<sequence length="259" mass="29811">MKENPSVNRGLASKMYVSDGQFINKGKIGTWKTSFSPEMIQRFEDWEKEKFETVAMEEEIPVIDYDKAAKYWNDVDPTIDGILYLRKQKKFSGPSNGRALDCGAGIGRISRNLLSKHFTNVDIVEQCPKFIEKAKKYCGSEEKIENFTCTGLQEYTPKDNLYDVIWCQWVLSHLTDDDLVQFFVRCKKGLRPNGLLVVKENLTSSGCADVDKEDGSATRPEEIFQRIFKEAGYSVVKEMYQRNFPKDLYTVKMFALKPK</sequence>
<evidence type="ECO:0000313" key="12">
    <source>
        <dbReference type="EMBL" id="CAF2803449.1"/>
    </source>
</evidence>
<comment type="similarity">
    <text evidence="1">Belongs to the methyltransferase superfamily. NTM1 family.</text>
</comment>
<dbReference type="PANTHER" id="PTHR12753:SF0">
    <property type="entry name" value="ALPHA N-TERMINAL PROTEIN METHYLTRANSFERASE 1"/>
    <property type="match status" value="1"/>
</dbReference>
<evidence type="ECO:0000256" key="9">
    <source>
        <dbReference type="ARBA" id="ARBA00047885"/>
    </source>
</evidence>
<evidence type="ECO:0000256" key="3">
    <source>
        <dbReference type="ARBA" id="ARBA00022679"/>
    </source>
</evidence>
<evidence type="ECO:0000256" key="10">
    <source>
        <dbReference type="ARBA" id="ARBA00048167"/>
    </source>
</evidence>
<evidence type="ECO:0000256" key="1">
    <source>
        <dbReference type="ARBA" id="ARBA00009059"/>
    </source>
</evidence>
<dbReference type="Gene3D" id="3.40.50.300">
    <property type="entry name" value="P-loop containing nucleotide triphosphate hydrolases"/>
    <property type="match status" value="1"/>
</dbReference>
<dbReference type="InterPro" id="IPR000863">
    <property type="entry name" value="Sulfotransferase_dom"/>
</dbReference>
<keyword evidence="13" id="KW-1185">Reference proteome</keyword>
<dbReference type="Pfam" id="PF00685">
    <property type="entry name" value="Sulfotransfer_1"/>
    <property type="match status" value="1"/>
</dbReference>
<organism evidence="12 13">
    <name type="scientific">Lepeophtheirus salmonis</name>
    <name type="common">Salmon louse</name>
    <name type="synonym">Caligus salmonis</name>
    <dbReference type="NCBI Taxonomy" id="72036"/>
    <lineage>
        <taxon>Eukaryota</taxon>
        <taxon>Metazoa</taxon>
        <taxon>Ecdysozoa</taxon>
        <taxon>Arthropoda</taxon>
        <taxon>Crustacea</taxon>
        <taxon>Multicrustacea</taxon>
        <taxon>Hexanauplia</taxon>
        <taxon>Copepoda</taxon>
        <taxon>Siphonostomatoida</taxon>
        <taxon>Caligidae</taxon>
        <taxon>Lepeophtheirus</taxon>
    </lineage>
</organism>
<dbReference type="InterPro" id="IPR008576">
    <property type="entry name" value="MeTrfase_NTM1"/>
</dbReference>
<dbReference type="EMBL" id="HG994590">
    <property type="protein sequence ID" value="CAF2803449.1"/>
    <property type="molecule type" value="Genomic_DNA"/>
</dbReference>
<name>A0A7R8CF60_LEPSM</name>
<dbReference type="GO" id="GO:0032259">
    <property type="term" value="P:methylation"/>
    <property type="evidence" value="ECO:0007669"/>
    <property type="project" value="UniProtKB-KW"/>
</dbReference>
<feature type="domain" description="Sulfotransferase" evidence="11">
    <location>
        <begin position="1"/>
        <end position="52"/>
    </location>
</feature>
<dbReference type="PANTHER" id="PTHR12753">
    <property type="entry name" value="AD-003 - RELATED"/>
    <property type="match status" value="1"/>
</dbReference>
<gene>
    <name evidence="12" type="ORF">LSAA_2782</name>
</gene>
<dbReference type="OrthoDB" id="1298661at2759"/>
<reference evidence="12" key="1">
    <citation type="submission" date="2021-02" db="EMBL/GenBank/DDBJ databases">
        <authorList>
            <person name="Bekaert M."/>
        </authorList>
    </citation>
    <scope>NUCLEOTIDE SEQUENCE</scope>
    <source>
        <strain evidence="12">IoA-00</strain>
    </source>
</reference>
<dbReference type="AlphaFoldDB" id="A0A7R8CF60"/>
<evidence type="ECO:0000256" key="5">
    <source>
        <dbReference type="ARBA" id="ARBA00039112"/>
    </source>
</evidence>
<evidence type="ECO:0000256" key="8">
    <source>
        <dbReference type="ARBA" id="ARBA00047306"/>
    </source>
</evidence>
<dbReference type="GO" id="GO:0071885">
    <property type="term" value="F:N-terminal protein N-methyltransferase activity"/>
    <property type="evidence" value="ECO:0007669"/>
    <property type="project" value="UniProtKB-EC"/>
</dbReference>
<protein>
    <recommendedName>
        <fullName evidence="6">Alpha N-terminal protein methyltransferase 1</fullName>
        <ecNumber evidence="5">2.1.1.244</ecNumber>
    </recommendedName>
    <alternativeName>
        <fullName evidence="7">X-Pro-Lys N-terminal protein methyltransferase 1</fullName>
    </alternativeName>
</protein>
<dbReference type="Gene3D" id="3.40.50.150">
    <property type="entry name" value="Vaccinia Virus protein VP39"/>
    <property type="match status" value="1"/>
</dbReference>
<dbReference type="InterPro" id="IPR027417">
    <property type="entry name" value="P-loop_NTPase"/>
</dbReference>
<dbReference type="Pfam" id="PF05891">
    <property type="entry name" value="Methyltransf_PK"/>
    <property type="match status" value="1"/>
</dbReference>
<evidence type="ECO:0000313" key="13">
    <source>
        <dbReference type="Proteomes" id="UP000675881"/>
    </source>
</evidence>
<keyword evidence="3 12" id="KW-0808">Transferase</keyword>
<dbReference type="GO" id="GO:0008146">
    <property type="term" value="F:sulfotransferase activity"/>
    <property type="evidence" value="ECO:0007669"/>
    <property type="project" value="InterPro"/>
</dbReference>
<dbReference type="InterPro" id="IPR029063">
    <property type="entry name" value="SAM-dependent_MTases_sf"/>
</dbReference>
<dbReference type="SUPFAM" id="SSF52540">
    <property type="entry name" value="P-loop containing nucleoside triphosphate hydrolases"/>
    <property type="match status" value="1"/>
</dbReference>
<keyword evidence="4" id="KW-0949">S-adenosyl-L-methionine</keyword>
<dbReference type="SUPFAM" id="SSF53335">
    <property type="entry name" value="S-adenosyl-L-methionine-dependent methyltransferases"/>
    <property type="match status" value="1"/>
</dbReference>
<evidence type="ECO:0000256" key="7">
    <source>
        <dbReference type="ARBA" id="ARBA00043129"/>
    </source>
</evidence>
<comment type="catalytic activity">
    <reaction evidence="9">
        <text>N-terminal L-prolyl-L-prolyl-L-lysyl-[protein] + 2 S-adenosyl-L-methionine = N-terminal N,N-dimethyl-L-prolyl-L-prolyl-L-lysyl-[protein] + 2 S-adenosyl-L-homocysteine + 2 H(+)</text>
        <dbReference type="Rhea" id="RHEA:54736"/>
        <dbReference type="Rhea" id="RHEA-COMP:13787"/>
        <dbReference type="Rhea" id="RHEA-COMP:13974"/>
        <dbReference type="ChEBI" id="CHEBI:15378"/>
        <dbReference type="ChEBI" id="CHEBI:57856"/>
        <dbReference type="ChEBI" id="CHEBI:59789"/>
        <dbReference type="ChEBI" id="CHEBI:138059"/>
        <dbReference type="ChEBI" id="CHEBI:138318"/>
        <dbReference type="EC" id="2.1.1.244"/>
    </reaction>
</comment>
<comment type="catalytic activity">
    <reaction evidence="8">
        <text>N-terminal L-seryl-L-prolyl-L-lysyl-[protein] + 3 S-adenosyl-L-methionine = N-terminal N,N,N-trimethyl-L-seryl-L-prolyl-L-lysyl-[protein] + 3 S-adenosyl-L-homocysteine + 3 H(+)</text>
        <dbReference type="Rhea" id="RHEA:54724"/>
        <dbReference type="Rhea" id="RHEA-COMP:13789"/>
        <dbReference type="Rhea" id="RHEA-COMP:13973"/>
        <dbReference type="ChEBI" id="CHEBI:15378"/>
        <dbReference type="ChEBI" id="CHEBI:57856"/>
        <dbReference type="ChEBI" id="CHEBI:59789"/>
        <dbReference type="ChEBI" id="CHEBI:138061"/>
        <dbReference type="ChEBI" id="CHEBI:138317"/>
        <dbReference type="EC" id="2.1.1.244"/>
    </reaction>
</comment>
<evidence type="ECO:0000256" key="2">
    <source>
        <dbReference type="ARBA" id="ARBA00022603"/>
    </source>
</evidence>
<keyword evidence="2 12" id="KW-0489">Methyltransferase</keyword>